<reference evidence="2" key="2">
    <citation type="submission" date="2015-01" db="EMBL/GenBank/DDBJ databases">
        <title>Evolutionary Origins and Diversification of the Mycorrhizal Mutualists.</title>
        <authorList>
            <consortium name="DOE Joint Genome Institute"/>
            <consortium name="Mycorrhizal Genomics Consortium"/>
            <person name="Kohler A."/>
            <person name="Kuo A."/>
            <person name="Nagy L.G."/>
            <person name="Floudas D."/>
            <person name="Copeland A."/>
            <person name="Barry K.W."/>
            <person name="Cichocki N."/>
            <person name="Veneault-Fourrey C."/>
            <person name="LaButti K."/>
            <person name="Lindquist E.A."/>
            <person name="Lipzen A."/>
            <person name="Lundell T."/>
            <person name="Morin E."/>
            <person name="Murat C."/>
            <person name="Riley R."/>
            <person name="Ohm R."/>
            <person name="Sun H."/>
            <person name="Tunlid A."/>
            <person name="Henrissat B."/>
            <person name="Grigoriev I.V."/>
            <person name="Hibbett D.S."/>
            <person name="Martin F."/>
        </authorList>
    </citation>
    <scope>NUCLEOTIDE SEQUENCE [LARGE SCALE GENOMIC DNA]</scope>
    <source>
        <strain evidence="2">F 1598</strain>
    </source>
</reference>
<dbReference type="InParanoid" id="A0A0C3G5A8"/>
<dbReference type="AlphaFoldDB" id="A0A0C3G5A8"/>
<sequence>MIIASDNSSLLSGLIWDGNDYSCAYDALLTILYEIWSTDTKAWTRQFKKINQHHLKSLSAYFKKYMNGQASFKNVRDTIRHELHSQSPDQFPYGTRGTSVSALVSTILAPHDYVAFSSPECTNCEYSELSIDDRLEFVLYEKEDTPKSTCNWLGSLEHETHKKCPQCFSAMMQPVSFKTAPSVLVFEINTRNIKVSKTLKFEQEGKMVVLDVRGLIYYGDFHFTSRIIGTDGIVWYHDGMTTGSNCENDGDFDKFSSHQL</sequence>
<dbReference type="HOGENOM" id="CLU_071345_0_0_1"/>
<name>A0A0C3G5A8_PILCF</name>
<protein>
    <recommendedName>
        <fullName evidence="3">USP domain-containing protein</fullName>
    </recommendedName>
</protein>
<feature type="non-terminal residue" evidence="1">
    <location>
        <position position="260"/>
    </location>
</feature>
<evidence type="ECO:0000313" key="2">
    <source>
        <dbReference type="Proteomes" id="UP000054166"/>
    </source>
</evidence>
<dbReference type="Proteomes" id="UP000054166">
    <property type="component" value="Unassembled WGS sequence"/>
</dbReference>
<proteinExistence type="predicted"/>
<keyword evidence="2" id="KW-1185">Reference proteome</keyword>
<dbReference type="EMBL" id="KN832971">
    <property type="protein sequence ID" value="KIM91455.1"/>
    <property type="molecule type" value="Genomic_DNA"/>
</dbReference>
<dbReference type="OrthoDB" id="2629491at2759"/>
<organism evidence="1 2">
    <name type="scientific">Piloderma croceum (strain F 1598)</name>
    <dbReference type="NCBI Taxonomy" id="765440"/>
    <lineage>
        <taxon>Eukaryota</taxon>
        <taxon>Fungi</taxon>
        <taxon>Dikarya</taxon>
        <taxon>Basidiomycota</taxon>
        <taxon>Agaricomycotina</taxon>
        <taxon>Agaricomycetes</taxon>
        <taxon>Agaricomycetidae</taxon>
        <taxon>Atheliales</taxon>
        <taxon>Atheliaceae</taxon>
        <taxon>Piloderma</taxon>
    </lineage>
</organism>
<reference evidence="1 2" key="1">
    <citation type="submission" date="2014-04" db="EMBL/GenBank/DDBJ databases">
        <authorList>
            <consortium name="DOE Joint Genome Institute"/>
            <person name="Kuo A."/>
            <person name="Tarkka M."/>
            <person name="Buscot F."/>
            <person name="Kohler A."/>
            <person name="Nagy L.G."/>
            <person name="Floudas D."/>
            <person name="Copeland A."/>
            <person name="Barry K.W."/>
            <person name="Cichocki N."/>
            <person name="Veneault-Fourrey C."/>
            <person name="LaButti K."/>
            <person name="Lindquist E.A."/>
            <person name="Lipzen A."/>
            <person name="Lundell T."/>
            <person name="Morin E."/>
            <person name="Murat C."/>
            <person name="Sun H."/>
            <person name="Tunlid A."/>
            <person name="Henrissat B."/>
            <person name="Grigoriev I.V."/>
            <person name="Hibbett D.S."/>
            <person name="Martin F."/>
            <person name="Nordberg H.P."/>
            <person name="Cantor M.N."/>
            <person name="Hua S.X."/>
        </authorList>
    </citation>
    <scope>NUCLEOTIDE SEQUENCE [LARGE SCALE GENOMIC DNA]</scope>
    <source>
        <strain evidence="1 2">F 1598</strain>
    </source>
</reference>
<evidence type="ECO:0008006" key="3">
    <source>
        <dbReference type="Google" id="ProtNLM"/>
    </source>
</evidence>
<accession>A0A0C3G5A8</accession>
<evidence type="ECO:0000313" key="1">
    <source>
        <dbReference type="EMBL" id="KIM91455.1"/>
    </source>
</evidence>
<gene>
    <name evidence="1" type="ORF">PILCRDRAFT_58353</name>
</gene>